<dbReference type="InterPro" id="IPR012657">
    <property type="entry name" value="23S_rRNA-intervening_sequence"/>
</dbReference>
<dbReference type="PANTHER" id="PTHR38471">
    <property type="entry name" value="FOUR HELIX BUNDLE PROTEIN"/>
    <property type="match status" value="1"/>
</dbReference>
<dbReference type="PANTHER" id="PTHR38471:SF2">
    <property type="entry name" value="FOUR HELIX BUNDLE PROTEIN"/>
    <property type="match status" value="1"/>
</dbReference>
<dbReference type="EMBL" id="MFFM01000042">
    <property type="protein sequence ID" value="OGF09347.1"/>
    <property type="molecule type" value="Genomic_DNA"/>
</dbReference>
<dbReference type="SUPFAM" id="SSF158446">
    <property type="entry name" value="IVS-encoded protein-like"/>
    <property type="match status" value="1"/>
</dbReference>
<name>A0A1F5R4E9_9BACT</name>
<evidence type="ECO:0008006" key="3">
    <source>
        <dbReference type="Google" id="ProtNLM"/>
    </source>
</evidence>
<comment type="caution">
    <text evidence="1">The sequence shown here is derived from an EMBL/GenBank/DDBJ whole genome shotgun (WGS) entry which is preliminary data.</text>
</comment>
<dbReference type="Gene3D" id="1.20.1440.60">
    <property type="entry name" value="23S rRNA-intervening sequence"/>
    <property type="match status" value="1"/>
</dbReference>
<dbReference type="NCBIfam" id="TIGR02436">
    <property type="entry name" value="four helix bundle protein"/>
    <property type="match status" value="1"/>
</dbReference>
<organism evidence="1 2">
    <name type="scientific">Candidatus Edwardsbacteria bacterium GWF2_54_11</name>
    <dbReference type="NCBI Taxonomy" id="1817851"/>
    <lineage>
        <taxon>Bacteria</taxon>
        <taxon>Candidatus Edwardsiibacteriota</taxon>
    </lineage>
</organism>
<proteinExistence type="predicted"/>
<reference evidence="1 2" key="1">
    <citation type="journal article" date="2016" name="Nat. Commun.">
        <title>Thousands of microbial genomes shed light on interconnected biogeochemical processes in an aquifer system.</title>
        <authorList>
            <person name="Anantharaman K."/>
            <person name="Brown C.T."/>
            <person name="Hug L.A."/>
            <person name="Sharon I."/>
            <person name="Castelle C.J."/>
            <person name="Probst A.J."/>
            <person name="Thomas B.C."/>
            <person name="Singh A."/>
            <person name="Wilkins M.J."/>
            <person name="Karaoz U."/>
            <person name="Brodie E.L."/>
            <person name="Williams K.H."/>
            <person name="Hubbard S.S."/>
            <person name="Banfield J.F."/>
        </authorList>
    </citation>
    <scope>NUCLEOTIDE SEQUENCE [LARGE SCALE GENOMIC DNA]</scope>
</reference>
<dbReference type="InterPro" id="IPR036583">
    <property type="entry name" value="23S_rRNA_IVS_sf"/>
</dbReference>
<dbReference type="Proteomes" id="UP000177230">
    <property type="component" value="Unassembled WGS sequence"/>
</dbReference>
<accession>A0A1F5R4E9</accession>
<protein>
    <recommendedName>
        <fullName evidence="3">Four helix bundle protein</fullName>
    </recommendedName>
</protein>
<evidence type="ECO:0000313" key="1">
    <source>
        <dbReference type="EMBL" id="OGF09347.1"/>
    </source>
</evidence>
<dbReference type="AlphaFoldDB" id="A0A1F5R4E9"/>
<dbReference type="PIRSF" id="PIRSF035652">
    <property type="entry name" value="CHP02436"/>
    <property type="match status" value="1"/>
</dbReference>
<gene>
    <name evidence="1" type="ORF">A2024_08675</name>
</gene>
<evidence type="ECO:0000313" key="2">
    <source>
        <dbReference type="Proteomes" id="UP000177230"/>
    </source>
</evidence>
<dbReference type="Pfam" id="PF05635">
    <property type="entry name" value="23S_rRNA_IVP"/>
    <property type="match status" value="1"/>
</dbReference>
<sequence>MDKRQQREEFRKRIKRFVLDVIAFVDDLPKTQSCKIIGNQLLRSGTSIGANHFEAIAASSKKDFINFFGYSLKSANETSFWLDILIDSNKCDKAAGERLLKEAKEIANILAASIITMKGKQ</sequence>